<evidence type="ECO:0000256" key="5">
    <source>
        <dbReference type="ARBA" id="ARBA00022729"/>
    </source>
</evidence>
<dbReference type="PANTHER" id="PTHR30329:SF21">
    <property type="entry name" value="LIPOPROTEIN YIAD-RELATED"/>
    <property type="match status" value="1"/>
</dbReference>
<keyword evidence="5 11" id="KW-0732">Signal</keyword>
<keyword evidence="8 10" id="KW-0472">Membrane</keyword>
<dbReference type="PROSITE" id="PS01068">
    <property type="entry name" value="OMPA_1"/>
    <property type="match status" value="1"/>
</dbReference>
<dbReference type="Pfam" id="PF00691">
    <property type="entry name" value="OmpA"/>
    <property type="match status" value="1"/>
</dbReference>
<dbReference type="Gene3D" id="2.40.160.20">
    <property type="match status" value="1"/>
</dbReference>
<protein>
    <submittedName>
        <fullName evidence="13">OmpA family protein</fullName>
    </submittedName>
</protein>
<comment type="subcellular location">
    <subcellularLocation>
        <location evidence="1">Cell outer membrane</location>
        <topology evidence="1">Multi-pass membrane protein</topology>
    </subcellularLocation>
</comment>
<dbReference type="InterPro" id="IPR006664">
    <property type="entry name" value="OMP_bac"/>
</dbReference>
<evidence type="ECO:0000256" key="3">
    <source>
        <dbReference type="ARBA" id="ARBA00022452"/>
    </source>
</evidence>
<dbReference type="InterPro" id="IPR050330">
    <property type="entry name" value="Bact_OuterMem_StrucFunc"/>
</dbReference>
<dbReference type="SUPFAM" id="SSF103088">
    <property type="entry name" value="OmpA-like"/>
    <property type="match status" value="1"/>
</dbReference>
<dbReference type="Gene3D" id="3.30.1330.60">
    <property type="entry name" value="OmpA-like domain"/>
    <property type="match status" value="1"/>
</dbReference>
<sequence>MKKTIISLSLAAVSMFAATNYEFGASLGRNNVSNSPIADYNFLNLRIGKYLPKNHILRFELERSEKFGGNNALTNQHLTRALVNVEHYFTLENSAITPYAFIGAGYQWVSGDYDNNVVADLGIGAKYLISSKWDAFVELRGLRDFGNNDNHYGALIGFTYKCGTTQKAAPVPAPMPVEKPAPKDSDGDGVVDSMDNCPNTPAGVKVDANGCPVDSDGDGVADYLDKCPNTPAGVKVDANGCPVDSDGDGVADYLDKCPNTPKGFKVDQNGCAITYNFEINFDTNSAKIKPEYMPKIEKFAEFLKNHPDVKAEIQGYTDNRGSATYNMILSEKRAKAVYEALLKLGVNKDQITFVGYGEANPIASNDTAEGRAKNRRVVAKIYY</sequence>
<dbReference type="PRINTS" id="PR01023">
    <property type="entry name" value="NAFLGMOTY"/>
</dbReference>
<keyword evidence="2" id="KW-0813">Transport</keyword>
<dbReference type="InterPro" id="IPR006665">
    <property type="entry name" value="OmpA-like"/>
</dbReference>
<keyword evidence="6" id="KW-0406">Ion transport</keyword>
<evidence type="ECO:0000256" key="8">
    <source>
        <dbReference type="ARBA" id="ARBA00023136"/>
    </source>
</evidence>
<dbReference type="InterPro" id="IPR028974">
    <property type="entry name" value="TSP_type-3_rpt"/>
</dbReference>
<dbReference type="PRINTS" id="PR01021">
    <property type="entry name" value="OMPADOMAIN"/>
</dbReference>
<dbReference type="InterPro" id="IPR003367">
    <property type="entry name" value="Thrombospondin_3-like_rpt"/>
</dbReference>
<keyword evidence="3" id="KW-1134">Transmembrane beta strand</keyword>
<keyword evidence="14" id="KW-1185">Reference proteome</keyword>
<dbReference type="InterPro" id="IPR011250">
    <property type="entry name" value="OMP/PagP_B-barrel"/>
</dbReference>
<proteinExistence type="predicted"/>
<evidence type="ECO:0000256" key="2">
    <source>
        <dbReference type="ARBA" id="ARBA00022448"/>
    </source>
</evidence>
<evidence type="ECO:0000256" key="1">
    <source>
        <dbReference type="ARBA" id="ARBA00004571"/>
    </source>
</evidence>
<evidence type="ECO:0000259" key="12">
    <source>
        <dbReference type="PROSITE" id="PS51123"/>
    </source>
</evidence>
<feature type="chain" id="PRO_5046090791" evidence="11">
    <location>
        <begin position="18"/>
        <end position="383"/>
    </location>
</feature>
<dbReference type="InterPro" id="IPR036737">
    <property type="entry name" value="OmpA-like_sf"/>
</dbReference>
<keyword evidence="9" id="KW-0998">Cell outer membrane</keyword>
<dbReference type="Pfam" id="PF02412">
    <property type="entry name" value="TSP_3"/>
    <property type="match status" value="3"/>
</dbReference>
<evidence type="ECO:0000313" key="14">
    <source>
        <dbReference type="Proteomes" id="UP000306825"/>
    </source>
</evidence>
<dbReference type="PROSITE" id="PS51123">
    <property type="entry name" value="OMPA_2"/>
    <property type="match status" value="1"/>
</dbReference>
<evidence type="ECO:0000256" key="10">
    <source>
        <dbReference type="PROSITE-ProRule" id="PRU00473"/>
    </source>
</evidence>
<accession>A0ABX5VAI8</accession>
<dbReference type="RefSeq" id="WP_138323866.1">
    <property type="nucleotide sequence ID" value="NZ_CP040463.1"/>
</dbReference>
<dbReference type="CDD" id="cd07185">
    <property type="entry name" value="OmpA_C-like"/>
    <property type="match status" value="1"/>
</dbReference>
<feature type="signal peptide" evidence="11">
    <location>
        <begin position="1"/>
        <end position="17"/>
    </location>
</feature>
<dbReference type="SUPFAM" id="SSF56925">
    <property type="entry name" value="OMPA-like"/>
    <property type="match status" value="1"/>
</dbReference>
<evidence type="ECO:0000256" key="6">
    <source>
        <dbReference type="ARBA" id="ARBA00023065"/>
    </source>
</evidence>
<evidence type="ECO:0000256" key="4">
    <source>
        <dbReference type="ARBA" id="ARBA00022692"/>
    </source>
</evidence>
<gene>
    <name evidence="13" type="ORF">FE773_08915</name>
</gene>
<dbReference type="Gene3D" id="4.10.1080.10">
    <property type="entry name" value="TSP type-3 repeat"/>
    <property type="match status" value="1"/>
</dbReference>
<name>A0ABX5VAI8_9BACT</name>
<dbReference type="SUPFAM" id="SSF103647">
    <property type="entry name" value="TSP type-3 repeat"/>
    <property type="match status" value="1"/>
</dbReference>
<dbReference type="InterPro" id="IPR006690">
    <property type="entry name" value="OMPA-like_CS"/>
</dbReference>
<keyword evidence="4" id="KW-0812">Transmembrane</keyword>
<organism evidence="13 14">
    <name type="scientific">Caminibacter mediatlanticus TB-2</name>
    <dbReference type="NCBI Taxonomy" id="391592"/>
    <lineage>
        <taxon>Bacteria</taxon>
        <taxon>Pseudomonadati</taxon>
        <taxon>Campylobacterota</taxon>
        <taxon>Epsilonproteobacteria</taxon>
        <taxon>Nautiliales</taxon>
        <taxon>Nautiliaceae</taxon>
        <taxon>Caminibacter</taxon>
    </lineage>
</organism>
<evidence type="ECO:0000256" key="11">
    <source>
        <dbReference type="SAM" id="SignalP"/>
    </source>
</evidence>
<dbReference type="EMBL" id="CP040463">
    <property type="protein sequence ID" value="QCT95308.1"/>
    <property type="molecule type" value="Genomic_DNA"/>
</dbReference>
<reference evidence="13 14" key="1">
    <citation type="submission" date="2019-05" db="EMBL/GenBank/DDBJ databases">
        <title>A comparative analysis of the Nautiliaceae.</title>
        <authorList>
            <person name="Grosche A."/>
            <person name="Smedile F."/>
            <person name="Vetriani C."/>
        </authorList>
    </citation>
    <scope>NUCLEOTIDE SEQUENCE [LARGE SCALE GENOMIC DNA]</scope>
    <source>
        <strain evidence="13 14">TB-2</strain>
    </source>
</reference>
<evidence type="ECO:0000256" key="9">
    <source>
        <dbReference type="ARBA" id="ARBA00023237"/>
    </source>
</evidence>
<dbReference type="Proteomes" id="UP000306825">
    <property type="component" value="Chromosome"/>
</dbReference>
<keyword evidence="7" id="KW-0626">Porin</keyword>
<dbReference type="PANTHER" id="PTHR30329">
    <property type="entry name" value="STATOR ELEMENT OF FLAGELLAR MOTOR COMPLEX"/>
    <property type="match status" value="1"/>
</dbReference>
<evidence type="ECO:0000256" key="7">
    <source>
        <dbReference type="ARBA" id="ARBA00023114"/>
    </source>
</evidence>
<evidence type="ECO:0000313" key="13">
    <source>
        <dbReference type="EMBL" id="QCT95308.1"/>
    </source>
</evidence>
<feature type="domain" description="OmpA-like" evidence="12">
    <location>
        <begin position="268"/>
        <end position="383"/>
    </location>
</feature>